<feature type="region of interest" description="Disordered" evidence="8">
    <location>
        <begin position="19"/>
        <end position="88"/>
    </location>
</feature>
<evidence type="ECO:0000256" key="5">
    <source>
        <dbReference type="ARBA" id="ARBA00022692"/>
    </source>
</evidence>
<feature type="transmembrane region" description="Helical" evidence="9">
    <location>
        <begin position="232"/>
        <end position="251"/>
    </location>
</feature>
<dbReference type="Proteomes" id="UP000235703">
    <property type="component" value="Unassembled WGS sequence"/>
</dbReference>
<comment type="similarity">
    <text evidence="2">Belongs to the binding-protein-dependent transport system permease family. FecCD subfamily.</text>
</comment>
<keyword evidence="6 9" id="KW-1133">Transmembrane helix</keyword>
<dbReference type="PANTHER" id="PTHR30472">
    <property type="entry name" value="FERRIC ENTEROBACTIN TRANSPORT SYSTEM PERMEASE PROTEIN"/>
    <property type="match status" value="1"/>
</dbReference>
<evidence type="ECO:0000256" key="2">
    <source>
        <dbReference type="ARBA" id="ARBA00007935"/>
    </source>
</evidence>
<evidence type="ECO:0000256" key="1">
    <source>
        <dbReference type="ARBA" id="ARBA00004651"/>
    </source>
</evidence>
<dbReference type="OrthoDB" id="9796260at2"/>
<feature type="transmembrane region" description="Helical" evidence="9">
    <location>
        <begin position="279"/>
        <end position="297"/>
    </location>
</feature>
<keyword evidence="5 9" id="KW-0812">Transmembrane</keyword>
<reference evidence="10 11" key="1">
    <citation type="submission" date="2017-09" db="EMBL/GenBank/DDBJ databases">
        <title>Bacterial strain isolated from the female urinary microbiota.</title>
        <authorList>
            <person name="Thomas-White K."/>
            <person name="Kumar N."/>
            <person name="Forster S."/>
            <person name="Putonti C."/>
            <person name="Lawley T."/>
            <person name="Wolfe A.J."/>
        </authorList>
    </citation>
    <scope>NUCLEOTIDE SEQUENCE [LARGE SCALE GENOMIC DNA]</scope>
    <source>
        <strain evidence="10 11">UMB0680</strain>
    </source>
</reference>
<dbReference type="GO" id="GO:0033214">
    <property type="term" value="P:siderophore-iron import into cell"/>
    <property type="evidence" value="ECO:0007669"/>
    <property type="project" value="TreeGrafter"/>
</dbReference>
<evidence type="ECO:0000256" key="3">
    <source>
        <dbReference type="ARBA" id="ARBA00022448"/>
    </source>
</evidence>
<dbReference type="Gene3D" id="1.10.3470.10">
    <property type="entry name" value="ABC transporter involved in vitamin B12 uptake, BtuC"/>
    <property type="match status" value="1"/>
</dbReference>
<organism evidence="10 11">
    <name type="scientific">Brevibacterium luteolum</name>
    <dbReference type="NCBI Taxonomy" id="199591"/>
    <lineage>
        <taxon>Bacteria</taxon>
        <taxon>Bacillati</taxon>
        <taxon>Actinomycetota</taxon>
        <taxon>Actinomycetes</taxon>
        <taxon>Micrococcales</taxon>
        <taxon>Brevibacteriaceae</taxon>
        <taxon>Brevibacterium</taxon>
    </lineage>
</organism>
<dbReference type="GO" id="GO:0005886">
    <property type="term" value="C:plasma membrane"/>
    <property type="evidence" value="ECO:0007669"/>
    <property type="project" value="UniProtKB-SubCell"/>
</dbReference>
<dbReference type="InterPro" id="IPR000522">
    <property type="entry name" value="ABC_transptr_permease_BtuC"/>
</dbReference>
<dbReference type="SUPFAM" id="SSF81345">
    <property type="entry name" value="ABC transporter involved in vitamin B12 uptake, BtuC"/>
    <property type="match status" value="1"/>
</dbReference>
<keyword evidence="3" id="KW-0813">Transport</keyword>
<evidence type="ECO:0000256" key="9">
    <source>
        <dbReference type="SAM" id="Phobius"/>
    </source>
</evidence>
<comment type="subcellular location">
    <subcellularLocation>
        <location evidence="1">Cell membrane</location>
        <topology evidence="1">Multi-pass membrane protein</topology>
    </subcellularLocation>
</comment>
<feature type="compositionally biased region" description="Low complexity" evidence="8">
    <location>
        <begin position="31"/>
        <end position="78"/>
    </location>
</feature>
<proteinExistence type="inferred from homology"/>
<evidence type="ECO:0000256" key="8">
    <source>
        <dbReference type="SAM" id="MobiDB-lite"/>
    </source>
</evidence>
<protein>
    <submittedName>
        <fullName evidence="10">Enterochelin ABC transporter permease</fullName>
    </submittedName>
</protein>
<dbReference type="EMBL" id="PNFZ01000010">
    <property type="protein sequence ID" value="PMB97076.1"/>
    <property type="molecule type" value="Genomic_DNA"/>
</dbReference>
<evidence type="ECO:0000313" key="10">
    <source>
        <dbReference type="EMBL" id="PMB97076.1"/>
    </source>
</evidence>
<dbReference type="AlphaFoldDB" id="A0A2N6PEH5"/>
<feature type="transmembrane region" description="Helical" evidence="9">
    <location>
        <begin position="179"/>
        <end position="198"/>
    </location>
</feature>
<feature type="transmembrane region" description="Helical" evidence="9">
    <location>
        <begin position="99"/>
        <end position="120"/>
    </location>
</feature>
<sequence length="416" mass="43703">MADLYEATYTDPASLARQAGQLGPSTLPDVSGATPTAGATPTTGTQATAGTASGTADETATAASGAAARTTSARTHTPAPAPDTRHQGALPTRAARVRYFAILAGIGAFALSACFALLAWDNRMPVGSEGFWLIANLRSTNIAIIIIVAFCQAMATVAFQTVTHNRIITPSIMGFESLYTLIHTSMVFFFGTAGIVAAGSTSMFLTTVGIMVVFAAFLYGWLLSGRYANMQIMLLIGIILGAGLGSLSTFMQRLMTPGEFDLLTARLIGSISNAEASHLWIAAPIVAVAGGALWLLAPKLNVLALGHDTAVNLGLNQRAYNIIVLLLVSVLMAISTALIGPMTFFGFLVAMLAYQLADTHDHRYVFPLAWITGVAVLAGAYFALKHLFYAEGAVGIIIEVVGGSFFLLYVLRKGRL</sequence>
<dbReference type="InterPro" id="IPR037294">
    <property type="entry name" value="ABC_BtuC-like"/>
</dbReference>
<feature type="transmembrane region" description="Helical" evidence="9">
    <location>
        <begin position="204"/>
        <end position="223"/>
    </location>
</feature>
<feature type="transmembrane region" description="Helical" evidence="9">
    <location>
        <begin position="318"/>
        <end position="334"/>
    </location>
</feature>
<feature type="transmembrane region" description="Helical" evidence="9">
    <location>
        <begin position="140"/>
        <end position="159"/>
    </location>
</feature>
<evidence type="ECO:0000256" key="7">
    <source>
        <dbReference type="ARBA" id="ARBA00023136"/>
    </source>
</evidence>
<dbReference type="GO" id="GO:0022857">
    <property type="term" value="F:transmembrane transporter activity"/>
    <property type="evidence" value="ECO:0007669"/>
    <property type="project" value="InterPro"/>
</dbReference>
<dbReference type="RefSeq" id="WP_102163081.1">
    <property type="nucleotide sequence ID" value="NZ_PNFZ01000010.1"/>
</dbReference>
<dbReference type="CDD" id="cd06550">
    <property type="entry name" value="TM_ABC_iron-siderophores_like"/>
    <property type="match status" value="1"/>
</dbReference>
<dbReference type="PANTHER" id="PTHR30472:SF19">
    <property type="entry name" value="PETROBACTIN IMPORT SYSTEM PERMEASE PROTEIN YCLO"/>
    <property type="match status" value="1"/>
</dbReference>
<dbReference type="Pfam" id="PF01032">
    <property type="entry name" value="FecCD"/>
    <property type="match status" value="1"/>
</dbReference>
<keyword evidence="11" id="KW-1185">Reference proteome</keyword>
<comment type="caution">
    <text evidence="10">The sequence shown here is derived from an EMBL/GenBank/DDBJ whole genome shotgun (WGS) entry which is preliminary data.</text>
</comment>
<evidence type="ECO:0000256" key="6">
    <source>
        <dbReference type="ARBA" id="ARBA00022989"/>
    </source>
</evidence>
<feature type="transmembrane region" description="Helical" evidence="9">
    <location>
        <begin position="388"/>
        <end position="411"/>
    </location>
</feature>
<gene>
    <name evidence="10" type="ORF">CJ198_13225</name>
</gene>
<evidence type="ECO:0000256" key="4">
    <source>
        <dbReference type="ARBA" id="ARBA00022475"/>
    </source>
</evidence>
<accession>A0A2N6PEH5</accession>
<keyword evidence="7 9" id="KW-0472">Membrane</keyword>
<keyword evidence="4" id="KW-1003">Cell membrane</keyword>
<feature type="transmembrane region" description="Helical" evidence="9">
    <location>
        <begin position="364"/>
        <end position="382"/>
    </location>
</feature>
<name>A0A2N6PEH5_9MICO</name>
<evidence type="ECO:0000313" key="11">
    <source>
        <dbReference type="Proteomes" id="UP000235703"/>
    </source>
</evidence>